<name>A0A158R666_9BILA</name>
<dbReference type="Proteomes" id="UP000046393">
    <property type="component" value="Unplaced"/>
</dbReference>
<dbReference type="STRING" id="451379.A0A158R666"/>
<dbReference type="Gene3D" id="2.60.120.200">
    <property type="match status" value="1"/>
</dbReference>
<evidence type="ECO:0000313" key="2">
    <source>
        <dbReference type="WBParaSite" id="SMUV_0000976201-mRNA-1"/>
    </source>
</evidence>
<reference evidence="2" key="1">
    <citation type="submission" date="2016-04" db="UniProtKB">
        <authorList>
            <consortium name="WormBaseParasite"/>
        </authorList>
    </citation>
    <scope>IDENTIFICATION</scope>
</reference>
<dbReference type="SUPFAM" id="SSF49899">
    <property type="entry name" value="Concanavalin A-like lectins/glucanases"/>
    <property type="match status" value="1"/>
</dbReference>
<protein>
    <submittedName>
        <fullName evidence="2">MAM domain-containing protein</fullName>
    </submittedName>
</protein>
<proteinExistence type="predicted"/>
<keyword evidence="1" id="KW-1185">Reference proteome</keyword>
<sequence>MPGYGRERMKIKEYLGIEWVEHGLDVSGQSDDKLIHRPTDLDCTFTDPSKCRWRNVRDSEGLDSLDFHLFEKIDYTTFPILQVRPGPSKLVPGDRLIFTGDRKDEEQTAIWMSSPIGCQNSTGQLSFTFWLYNGAGVEVIILEKKDGKIVVLPEKPYVDCGPVHLNTECVAEIPPRDTTPFYLGISAFGINTKEGSFAMIDNILYNATLCKVAIDLGDNFKGRPFITKSDQPPLEVANQLNCNNFDTNCRWKSTGHAKEMWKVADVSPPKDLLFQATGTAVTPEAPFLYMYVEQGHTGQFNALQSDIINCQSQTDAQFSFRFWTSPGVKLEVCATNPNFEDIECFMVPMTRSPTTVNFSFTKAATMFTITIKVKTVNPDDDSFIAVDDLTYKAVLCSDAMDGWDLGNSFFTTQMLSALLHRPVYNEKNLDCLFTHRGVNCLWGNEDNTQPAWMIASTPLNYRKFVSLTHTSEMPDGEFGVVQLNRSEAANLITEPIKCLSNGGLLSFRFWRTGGARVSVCLLENKLPELIDCQKITIPQPGPAIIEIPEMKQSFRIAVRAESSNKGMILIDDIRFQGDVCPPTSRTHGVRTTAVSSGTLQAPDPNVCYLLSCNFHEGQSCLFKSGSIGGSQGRFRASDGYTVANLFLKGKVAVLESPPFNLNTAARVHFSYRKENDGSLLFICQDSATKELENCYEVGQNSTNDVWIRDYMELIPSDTKFYFIARLAKGSRRARVSLTEIVFTDIENNNVCAQD</sequence>
<organism evidence="1 2">
    <name type="scientific">Syphacia muris</name>
    <dbReference type="NCBI Taxonomy" id="451379"/>
    <lineage>
        <taxon>Eukaryota</taxon>
        <taxon>Metazoa</taxon>
        <taxon>Ecdysozoa</taxon>
        <taxon>Nematoda</taxon>
        <taxon>Chromadorea</taxon>
        <taxon>Rhabditida</taxon>
        <taxon>Spirurina</taxon>
        <taxon>Oxyuridomorpha</taxon>
        <taxon>Oxyuroidea</taxon>
        <taxon>Oxyuridae</taxon>
        <taxon>Syphacia</taxon>
    </lineage>
</organism>
<dbReference type="AlphaFoldDB" id="A0A158R666"/>
<dbReference type="WBParaSite" id="SMUV_0000976201-mRNA-1">
    <property type="protein sequence ID" value="SMUV_0000976201-mRNA-1"/>
    <property type="gene ID" value="SMUV_0000976201"/>
</dbReference>
<dbReference type="InterPro" id="IPR013320">
    <property type="entry name" value="ConA-like_dom_sf"/>
</dbReference>
<evidence type="ECO:0000313" key="1">
    <source>
        <dbReference type="Proteomes" id="UP000046393"/>
    </source>
</evidence>
<accession>A0A158R666</accession>